<dbReference type="InterPro" id="IPR011037">
    <property type="entry name" value="Pyrv_Knase-like_insert_dom_sf"/>
</dbReference>
<dbReference type="Gene3D" id="3.40.1380.20">
    <property type="entry name" value="Pyruvate kinase, C-terminal domain"/>
    <property type="match status" value="1"/>
</dbReference>
<name>A0AAX3BCW9_9SPIR</name>
<dbReference type="Pfam" id="PF02887">
    <property type="entry name" value="PK_C"/>
    <property type="match status" value="1"/>
</dbReference>
<evidence type="ECO:0000256" key="15">
    <source>
        <dbReference type="NCBIfam" id="TIGR01064"/>
    </source>
</evidence>
<evidence type="ECO:0000256" key="10">
    <source>
        <dbReference type="ARBA" id="ARBA00022777"/>
    </source>
</evidence>
<evidence type="ECO:0000256" key="6">
    <source>
        <dbReference type="ARBA" id="ARBA00018587"/>
    </source>
</evidence>
<reference evidence="19" key="1">
    <citation type="submission" date="2021-04" db="EMBL/GenBank/DDBJ databases">
        <authorList>
            <person name="Postec A."/>
        </authorList>
    </citation>
    <scope>NUCLEOTIDE SEQUENCE</scope>
    <source>
        <strain evidence="19">F1F22</strain>
    </source>
</reference>
<dbReference type="InterPro" id="IPR015795">
    <property type="entry name" value="Pyrv_Knase_C"/>
</dbReference>
<keyword evidence="13 16" id="KW-0324">Glycolysis</keyword>
<dbReference type="PRINTS" id="PR01050">
    <property type="entry name" value="PYRUVTKNASE"/>
</dbReference>
<keyword evidence="11" id="KW-0067">ATP-binding</keyword>
<dbReference type="KEGG" id="taqu:KDW03_11860"/>
<evidence type="ECO:0000256" key="7">
    <source>
        <dbReference type="ARBA" id="ARBA00022679"/>
    </source>
</evidence>
<evidence type="ECO:0000313" key="19">
    <source>
        <dbReference type="EMBL" id="URA10157.1"/>
    </source>
</evidence>
<dbReference type="NCBIfam" id="TIGR01064">
    <property type="entry name" value="pyruv_kin"/>
    <property type="match status" value="1"/>
</dbReference>
<dbReference type="Gene3D" id="3.20.20.60">
    <property type="entry name" value="Phosphoenolpyruvate-binding domains"/>
    <property type="match status" value="1"/>
</dbReference>
<keyword evidence="7 16" id="KW-0808">Transferase</keyword>
<dbReference type="EMBL" id="CP073355">
    <property type="protein sequence ID" value="URA10157.1"/>
    <property type="molecule type" value="Genomic_DNA"/>
</dbReference>
<evidence type="ECO:0000256" key="2">
    <source>
        <dbReference type="ARBA" id="ARBA00001958"/>
    </source>
</evidence>
<evidence type="ECO:0000259" key="18">
    <source>
        <dbReference type="Pfam" id="PF02887"/>
    </source>
</evidence>
<dbReference type="NCBIfam" id="NF004978">
    <property type="entry name" value="PRK06354.1"/>
    <property type="match status" value="1"/>
</dbReference>
<dbReference type="GO" id="GO:0016301">
    <property type="term" value="F:kinase activity"/>
    <property type="evidence" value="ECO:0007669"/>
    <property type="project" value="UniProtKB-KW"/>
</dbReference>
<dbReference type="InterPro" id="IPR001697">
    <property type="entry name" value="Pyr_Knase"/>
</dbReference>
<dbReference type="SUPFAM" id="SSF52935">
    <property type="entry name" value="PK C-terminal domain-like"/>
    <property type="match status" value="1"/>
</dbReference>
<protein>
    <recommendedName>
        <fullName evidence="6 15">Pyruvate kinase</fullName>
        <ecNumber evidence="5 15">2.7.1.40</ecNumber>
    </recommendedName>
</protein>
<dbReference type="InterPro" id="IPR036918">
    <property type="entry name" value="Pyrv_Knase_C_sf"/>
</dbReference>
<feature type="domain" description="Pyruvate kinase barrel" evidence="17">
    <location>
        <begin position="3"/>
        <end position="328"/>
    </location>
</feature>
<evidence type="ECO:0000256" key="13">
    <source>
        <dbReference type="ARBA" id="ARBA00023152"/>
    </source>
</evidence>
<gene>
    <name evidence="19" type="primary">pyk</name>
    <name evidence="19" type="ORF">KDW03_11860</name>
</gene>
<evidence type="ECO:0000256" key="14">
    <source>
        <dbReference type="ARBA" id="ARBA00023317"/>
    </source>
</evidence>
<dbReference type="GO" id="GO:0000287">
    <property type="term" value="F:magnesium ion binding"/>
    <property type="evidence" value="ECO:0007669"/>
    <property type="project" value="UniProtKB-UniRule"/>
</dbReference>
<dbReference type="SUPFAM" id="SSF50800">
    <property type="entry name" value="PK beta-barrel domain-like"/>
    <property type="match status" value="1"/>
</dbReference>
<dbReference type="Gene3D" id="2.40.33.10">
    <property type="entry name" value="PK beta-barrel domain-like"/>
    <property type="match status" value="1"/>
</dbReference>
<feature type="domain" description="Pyruvate kinase C-terminal" evidence="18">
    <location>
        <begin position="368"/>
        <end position="480"/>
    </location>
</feature>
<sequence length="483" mass="53150">MKRFTKIVATIGPASRNYPTIYKILEAGANVIRLNFSHGSFEDHLETVNYVRKASKELDKTVAIFQDLQGPKIRVGKLESDFIELVAGDTLVITTDQIVGGVINGEKKVSIDYPNLHNEAKVGGRILLDDGLIELRIQKIEGTNIYTEVINGGKLKPRKGVNLPHIKLNISAITDKDRHDLKFAFEHELDYVALSFVRSADDVRELIDIMLREYGRRIPIISKIEKPEAVEDIDNIIDMSDAIMVARGDLGVETSPQEVPVIQKMIIRKCNIAGKPVITATQMLESMVNNPRPTRAEANDVANAIFDGTDAVMLSAESAAGQYPVEAVRMMAQIASQVENSELFEKMLAGRTVTQVDLMKRARKNVMESITFATVELAHKIGAKYIVSFTHSGGTAKNLAKYRFPIPIIGFSPSAATARRLALVWGVIPYELGEVSTVNELLDGAGEVLRFKQLVQEGDFVVITAGVPVGIPGSTNMIKVWQA</sequence>
<evidence type="ECO:0000256" key="3">
    <source>
        <dbReference type="ARBA" id="ARBA00004997"/>
    </source>
</evidence>
<dbReference type="InterPro" id="IPR015793">
    <property type="entry name" value="Pyrv_Knase_brl"/>
</dbReference>
<dbReference type="AlphaFoldDB" id="A0AAX3BCW9"/>
<keyword evidence="9" id="KW-0547">Nucleotide-binding</keyword>
<comment type="cofactor">
    <cofactor evidence="1">
        <name>Mg(2+)</name>
        <dbReference type="ChEBI" id="CHEBI:18420"/>
    </cofactor>
</comment>
<accession>A0AAX3BCW9</accession>
<dbReference type="GO" id="GO:0030955">
    <property type="term" value="F:potassium ion binding"/>
    <property type="evidence" value="ECO:0007669"/>
    <property type="project" value="UniProtKB-UniRule"/>
</dbReference>
<keyword evidence="10 16" id="KW-0418">Kinase</keyword>
<keyword evidence="20" id="KW-1185">Reference proteome</keyword>
<evidence type="ECO:0000256" key="4">
    <source>
        <dbReference type="ARBA" id="ARBA00008663"/>
    </source>
</evidence>
<evidence type="ECO:0000256" key="1">
    <source>
        <dbReference type="ARBA" id="ARBA00001946"/>
    </source>
</evidence>
<dbReference type="NCBIfam" id="NF004491">
    <property type="entry name" value="PRK05826.1"/>
    <property type="match status" value="1"/>
</dbReference>
<dbReference type="FunFam" id="3.20.20.60:FF:000025">
    <property type="entry name" value="Pyruvate kinase"/>
    <property type="match status" value="1"/>
</dbReference>
<evidence type="ECO:0000256" key="16">
    <source>
        <dbReference type="RuleBase" id="RU000504"/>
    </source>
</evidence>
<evidence type="ECO:0000256" key="9">
    <source>
        <dbReference type="ARBA" id="ARBA00022741"/>
    </source>
</evidence>
<dbReference type="PANTHER" id="PTHR11817">
    <property type="entry name" value="PYRUVATE KINASE"/>
    <property type="match status" value="1"/>
</dbReference>
<dbReference type="EC" id="2.7.1.40" evidence="5 15"/>
<dbReference type="InterPro" id="IPR015806">
    <property type="entry name" value="Pyrv_Knase_insert_dom_sf"/>
</dbReference>
<comment type="cofactor">
    <cofactor evidence="2">
        <name>K(+)</name>
        <dbReference type="ChEBI" id="CHEBI:29103"/>
    </cofactor>
</comment>
<evidence type="ECO:0000259" key="17">
    <source>
        <dbReference type="Pfam" id="PF00224"/>
    </source>
</evidence>
<dbReference type="InterPro" id="IPR015813">
    <property type="entry name" value="Pyrv/PenolPyrv_kinase-like_dom"/>
</dbReference>
<keyword evidence="8" id="KW-0479">Metal-binding</keyword>
<comment type="similarity">
    <text evidence="4 16">Belongs to the pyruvate kinase family.</text>
</comment>
<comment type="catalytic activity">
    <reaction evidence="16">
        <text>pyruvate + ATP = phosphoenolpyruvate + ADP + H(+)</text>
        <dbReference type="Rhea" id="RHEA:18157"/>
        <dbReference type="ChEBI" id="CHEBI:15361"/>
        <dbReference type="ChEBI" id="CHEBI:15378"/>
        <dbReference type="ChEBI" id="CHEBI:30616"/>
        <dbReference type="ChEBI" id="CHEBI:58702"/>
        <dbReference type="ChEBI" id="CHEBI:456216"/>
        <dbReference type="EC" id="2.7.1.40"/>
    </reaction>
</comment>
<evidence type="ECO:0000256" key="5">
    <source>
        <dbReference type="ARBA" id="ARBA00012142"/>
    </source>
</evidence>
<keyword evidence="12 16" id="KW-0460">Magnesium</keyword>
<dbReference type="Pfam" id="PF00224">
    <property type="entry name" value="PK"/>
    <property type="match status" value="1"/>
</dbReference>
<proteinExistence type="inferred from homology"/>
<dbReference type="Proteomes" id="UP001056539">
    <property type="component" value="Chromosome"/>
</dbReference>
<evidence type="ECO:0000256" key="11">
    <source>
        <dbReference type="ARBA" id="ARBA00022840"/>
    </source>
</evidence>
<dbReference type="GO" id="GO:0004743">
    <property type="term" value="F:pyruvate kinase activity"/>
    <property type="evidence" value="ECO:0007669"/>
    <property type="project" value="UniProtKB-UniRule"/>
</dbReference>
<dbReference type="SUPFAM" id="SSF51621">
    <property type="entry name" value="Phosphoenolpyruvate/pyruvate domain"/>
    <property type="match status" value="1"/>
</dbReference>
<evidence type="ECO:0000256" key="12">
    <source>
        <dbReference type="ARBA" id="ARBA00022842"/>
    </source>
</evidence>
<dbReference type="InterPro" id="IPR040442">
    <property type="entry name" value="Pyrv_kinase-like_dom_sf"/>
</dbReference>
<dbReference type="FunFam" id="2.40.33.10:FF:000001">
    <property type="entry name" value="Pyruvate kinase"/>
    <property type="match status" value="1"/>
</dbReference>
<organism evidence="19 20">
    <name type="scientific">Thermospira aquatica</name>
    <dbReference type="NCBI Taxonomy" id="2828656"/>
    <lineage>
        <taxon>Bacteria</taxon>
        <taxon>Pseudomonadati</taxon>
        <taxon>Spirochaetota</taxon>
        <taxon>Spirochaetia</taxon>
        <taxon>Brevinematales</taxon>
        <taxon>Thermospiraceae</taxon>
        <taxon>Thermospira</taxon>
    </lineage>
</organism>
<dbReference type="GO" id="GO:0005524">
    <property type="term" value="F:ATP binding"/>
    <property type="evidence" value="ECO:0007669"/>
    <property type="project" value="UniProtKB-KW"/>
</dbReference>
<comment type="pathway">
    <text evidence="3 16">Carbohydrate degradation; glycolysis; pyruvate from D-glyceraldehyde 3-phosphate: step 5/5.</text>
</comment>
<reference evidence="19" key="2">
    <citation type="submission" date="2022-06" db="EMBL/GenBank/DDBJ databases">
        <title>Thermospira aquatica gen. nov., sp. nov.</title>
        <authorList>
            <person name="Ben Ali Gam Z."/>
            <person name="Labat M."/>
        </authorList>
    </citation>
    <scope>NUCLEOTIDE SEQUENCE</scope>
    <source>
        <strain evidence="19">F1F22</strain>
    </source>
</reference>
<dbReference type="PROSITE" id="PS00110">
    <property type="entry name" value="PYRUVATE_KINASE"/>
    <property type="match status" value="1"/>
</dbReference>
<evidence type="ECO:0000256" key="8">
    <source>
        <dbReference type="ARBA" id="ARBA00022723"/>
    </source>
</evidence>
<dbReference type="InterPro" id="IPR018209">
    <property type="entry name" value="Pyrv_Knase_AS"/>
</dbReference>
<evidence type="ECO:0000313" key="20">
    <source>
        <dbReference type="Proteomes" id="UP001056539"/>
    </source>
</evidence>
<keyword evidence="14 19" id="KW-0670">Pyruvate</keyword>
<dbReference type="RefSeq" id="WP_271435288.1">
    <property type="nucleotide sequence ID" value="NZ_CP073355.1"/>
</dbReference>